<dbReference type="EMBL" id="CAKMRJ010005634">
    <property type="protein sequence ID" value="CAH1448585.1"/>
    <property type="molecule type" value="Genomic_DNA"/>
</dbReference>
<accession>A0AAU9PEK4</accession>
<dbReference type="Gene3D" id="3.10.10.10">
    <property type="entry name" value="HIV Type 1 Reverse Transcriptase, subunit A, domain 1"/>
    <property type="match status" value="1"/>
</dbReference>
<dbReference type="AlphaFoldDB" id="A0AAU9PEK4"/>
<dbReference type="PANTHER" id="PTHR24559">
    <property type="entry name" value="TRANSPOSON TY3-I GAG-POL POLYPROTEIN"/>
    <property type="match status" value="1"/>
</dbReference>
<dbReference type="Pfam" id="PF00078">
    <property type="entry name" value="RVT_1"/>
    <property type="match status" value="1"/>
</dbReference>
<name>A0AAU9PEK4_9ASTR</name>
<comment type="caution">
    <text evidence="2">The sequence shown here is derived from an EMBL/GenBank/DDBJ whole genome shotgun (WGS) entry which is preliminary data.</text>
</comment>
<evidence type="ECO:0000313" key="2">
    <source>
        <dbReference type="EMBL" id="CAH1448585.1"/>
    </source>
</evidence>
<dbReference type="InterPro" id="IPR053134">
    <property type="entry name" value="RNA-dir_DNA_polymerase"/>
</dbReference>
<keyword evidence="3" id="KW-1185">Reference proteome</keyword>
<dbReference type="Proteomes" id="UP001157418">
    <property type="component" value="Unassembled WGS sequence"/>
</dbReference>
<reference evidence="2 3" key="1">
    <citation type="submission" date="2022-01" db="EMBL/GenBank/DDBJ databases">
        <authorList>
            <person name="Xiong W."/>
            <person name="Schranz E."/>
        </authorList>
    </citation>
    <scope>NUCLEOTIDE SEQUENCE [LARGE SCALE GENOMIC DNA]</scope>
</reference>
<dbReference type="InterPro" id="IPR000477">
    <property type="entry name" value="RT_dom"/>
</dbReference>
<feature type="domain" description="Reverse transcriptase" evidence="1">
    <location>
        <begin position="14"/>
        <end position="170"/>
    </location>
</feature>
<evidence type="ECO:0000313" key="3">
    <source>
        <dbReference type="Proteomes" id="UP001157418"/>
    </source>
</evidence>
<evidence type="ECO:0000259" key="1">
    <source>
        <dbReference type="Pfam" id="PF00078"/>
    </source>
</evidence>
<dbReference type="PANTHER" id="PTHR24559:SF444">
    <property type="entry name" value="REVERSE TRANSCRIPTASE DOMAIN-CONTAINING PROTEIN"/>
    <property type="match status" value="1"/>
</dbReference>
<protein>
    <recommendedName>
        <fullName evidence="1">Reverse transcriptase domain-containing protein</fullName>
    </recommendedName>
</protein>
<dbReference type="Gene3D" id="3.30.70.270">
    <property type="match status" value="1"/>
</dbReference>
<gene>
    <name evidence="2" type="ORF">LVIROSA_LOCUS34117</name>
</gene>
<dbReference type="InterPro" id="IPR043502">
    <property type="entry name" value="DNA/RNA_pol_sf"/>
</dbReference>
<proteinExistence type="predicted"/>
<sequence>MLPTWIANPVMVRNANGEWRMCIDYSDINNVCPKDWYPLPEIDQKVQSLEGFRFKCFLNAYKGYHQVQMKRKDEEKTTFHTEKGTFYYYKMPFGLKNTGATYQRLMDKVFADQIGRNIEVYVNDTVIKSRNEEMLLQDVEETFKTLVKAQMKLNTTKCTFGVEEGQFLDYQT</sequence>
<dbReference type="SUPFAM" id="SSF56672">
    <property type="entry name" value="DNA/RNA polymerases"/>
    <property type="match status" value="1"/>
</dbReference>
<organism evidence="2 3">
    <name type="scientific">Lactuca virosa</name>
    <dbReference type="NCBI Taxonomy" id="75947"/>
    <lineage>
        <taxon>Eukaryota</taxon>
        <taxon>Viridiplantae</taxon>
        <taxon>Streptophyta</taxon>
        <taxon>Embryophyta</taxon>
        <taxon>Tracheophyta</taxon>
        <taxon>Spermatophyta</taxon>
        <taxon>Magnoliopsida</taxon>
        <taxon>eudicotyledons</taxon>
        <taxon>Gunneridae</taxon>
        <taxon>Pentapetalae</taxon>
        <taxon>asterids</taxon>
        <taxon>campanulids</taxon>
        <taxon>Asterales</taxon>
        <taxon>Asteraceae</taxon>
        <taxon>Cichorioideae</taxon>
        <taxon>Cichorieae</taxon>
        <taxon>Lactucinae</taxon>
        <taxon>Lactuca</taxon>
    </lineage>
</organism>
<dbReference type="InterPro" id="IPR043128">
    <property type="entry name" value="Rev_trsase/Diguanyl_cyclase"/>
</dbReference>
<dbReference type="CDD" id="cd01647">
    <property type="entry name" value="RT_LTR"/>
    <property type="match status" value="1"/>
</dbReference>